<organism evidence="1">
    <name type="scientific">Tanacetum cinerariifolium</name>
    <name type="common">Dalmatian daisy</name>
    <name type="synonym">Chrysanthemum cinerariifolium</name>
    <dbReference type="NCBI Taxonomy" id="118510"/>
    <lineage>
        <taxon>Eukaryota</taxon>
        <taxon>Viridiplantae</taxon>
        <taxon>Streptophyta</taxon>
        <taxon>Embryophyta</taxon>
        <taxon>Tracheophyta</taxon>
        <taxon>Spermatophyta</taxon>
        <taxon>Magnoliopsida</taxon>
        <taxon>eudicotyledons</taxon>
        <taxon>Gunneridae</taxon>
        <taxon>Pentapetalae</taxon>
        <taxon>asterids</taxon>
        <taxon>campanulids</taxon>
        <taxon>Asterales</taxon>
        <taxon>Asteraceae</taxon>
        <taxon>Asteroideae</taxon>
        <taxon>Anthemideae</taxon>
        <taxon>Anthemidinae</taxon>
        <taxon>Tanacetum</taxon>
    </lineage>
</organism>
<reference evidence="1" key="1">
    <citation type="journal article" date="2019" name="Sci. Rep.">
        <title>Draft genome of Tanacetum cinerariifolium, the natural source of mosquito coil.</title>
        <authorList>
            <person name="Yamashiro T."/>
            <person name="Shiraishi A."/>
            <person name="Satake H."/>
            <person name="Nakayama K."/>
        </authorList>
    </citation>
    <scope>NUCLEOTIDE SEQUENCE</scope>
</reference>
<dbReference type="EMBL" id="BKCJ011385931">
    <property type="protein sequence ID" value="GFD28499.1"/>
    <property type="molecule type" value="Genomic_DNA"/>
</dbReference>
<dbReference type="AlphaFoldDB" id="A0A699V4D8"/>
<sequence length="166" mass="17841">VGLQALDKFQRAVAQAVAVAGRVVHLVQAHDHHVGIAEAGLDAAERGIGRVAVGHRVHGAGLVLIKNGSIRPLSLRADGDGCNAQGIKPLEGEELVVVFHHRYSVLEYRLRQHSPLGQVEAVAHRGYFNGLVLVEARPVLGPQYLFHPRIEVGLVEVAAVHRLPDA</sequence>
<comment type="caution">
    <text evidence="1">The sequence shown here is derived from an EMBL/GenBank/DDBJ whole genome shotgun (WGS) entry which is preliminary data.</text>
</comment>
<proteinExistence type="predicted"/>
<feature type="non-terminal residue" evidence="1">
    <location>
        <position position="1"/>
    </location>
</feature>
<evidence type="ECO:0000313" key="1">
    <source>
        <dbReference type="EMBL" id="GFD28499.1"/>
    </source>
</evidence>
<name>A0A699V4D8_TANCI</name>
<feature type="non-terminal residue" evidence="1">
    <location>
        <position position="166"/>
    </location>
</feature>
<protein>
    <submittedName>
        <fullName evidence="1">Uncharacterized protein</fullName>
    </submittedName>
</protein>
<gene>
    <name evidence="1" type="ORF">Tci_900468</name>
</gene>
<accession>A0A699V4D8</accession>